<evidence type="ECO:0000259" key="3">
    <source>
        <dbReference type="Pfam" id="PF13904"/>
    </source>
</evidence>
<dbReference type="InterPro" id="IPR025259">
    <property type="entry name" value="CCDC34/181"/>
</dbReference>
<dbReference type="PANTHER" id="PTHR23247">
    <property type="entry name" value="NY-REN-41 ANTIGEN L15 -RELATED"/>
    <property type="match status" value="1"/>
</dbReference>
<dbReference type="OrthoDB" id="5981665at2759"/>
<dbReference type="AlphaFoldDB" id="A0A8K0KKZ9"/>
<feature type="coiled-coil region" evidence="1">
    <location>
        <begin position="139"/>
        <end position="178"/>
    </location>
</feature>
<evidence type="ECO:0000256" key="1">
    <source>
        <dbReference type="SAM" id="Coils"/>
    </source>
</evidence>
<gene>
    <name evidence="4" type="ORF">J437_LFUL015820</name>
</gene>
<dbReference type="Pfam" id="PF13904">
    <property type="entry name" value="CCDC34"/>
    <property type="match status" value="1"/>
</dbReference>
<protein>
    <recommendedName>
        <fullName evidence="3">Coiled-coil domain-containing protein</fullName>
    </recommendedName>
</protein>
<name>A0A8K0KKZ9_LADFU</name>
<evidence type="ECO:0000313" key="4">
    <source>
        <dbReference type="EMBL" id="KAG8236755.1"/>
    </source>
</evidence>
<feature type="domain" description="Coiled-coil" evidence="3">
    <location>
        <begin position="132"/>
        <end position="296"/>
    </location>
</feature>
<dbReference type="PANTHER" id="PTHR23247:SF2">
    <property type="entry name" value="COILED-COIL DOMAIN-CONTAINING PROTEIN 34"/>
    <property type="match status" value="1"/>
</dbReference>
<proteinExistence type="predicted"/>
<evidence type="ECO:0000256" key="2">
    <source>
        <dbReference type="SAM" id="MobiDB-lite"/>
    </source>
</evidence>
<comment type="caution">
    <text evidence="4">The sequence shown here is derived from an EMBL/GenBank/DDBJ whole genome shotgun (WGS) entry which is preliminary data.</text>
</comment>
<dbReference type="InterPro" id="IPR045323">
    <property type="entry name" value="CCDC34"/>
</dbReference>
<accession>A0A8K0KKZ9</accession>
<dbReference type="Proteomes" id="UP000792457">
    <property type="component" value="Unassembled WGS sequence"/>
</dbReference>
<reference evidence="4" key="2">
    <citation type="submission" date="2017-10" db="EMBL/GenBank/DDBJ databases">
        <title>Ladona fulva Genome sequencing and assembly.</title>
        <authorList>
            <person name="Murali S."/>
            <person name="Richards S."/>
            <person name="Bandaranaike D."/>
            <person name="Bellair M."/>
            <person name="Blankenburg K."/>
            <person name="Chao H."/>
            <person name="Dinh H."/>
            <person name="Doddapaneni H."/>
            <person name="Dugan-Rocha S."/>
            <person name="Elkadiri S."/>
            <person name="Gnanaolivu R."/>
            <person name="Hernandez B."/>
            <person name="Skinner E."/>
            <person name="Javaid M."/>
            <person name="Lee S."/>
            <person name="Li M."/>
            <person name="Ming W."/>
            <person name="Munidasa M."/>
            <person name="Muniz J."/>
            <person name="Nguyen L."/>
            <person name="Hughes D."/>
            <person name="Osuji N."/>
            <person name="Pu L.-L."/>
            <person name="Puazo M."/>
            <person name="Qu C."/>
            <person name="Quiroz J."/>
            <person name="Raj R."/>
            <person name="Weissenberger G."/>
            <person name="Xin Y."/>
            <person name="Zou X."/>
            <person name="Han Y."/>
            <person name="Worley K."/>
            <person name="Muzny D."/>
            <person name="Gibbs R."/>
        </authorList>
    </citation>
    <scope>NUCLEOTIDE SEQUENCE</scope>
    <source>
        <strain evidence="4">Sampled in the wild</strain>
    </source>
</reference>
<sequence>MNKIRNSSGNESSTSTINAQLDLTESSGEGSRKISVKSTMLSDVKAKTNYSVNNVTRILYSMSIIDDQKSNALNKSEEIKSFLNKTNHHSVSSSRITSLETDSIREKSGDANFNYSSDFNSNNSTKTKKEMTAWEKWFLMKQEEIRRRKEIERKREREKEKERRYQEMLRQKKRKESEACVKQWLERKKIEIQNRQEMGEAKEERINQGSHAFEHWVLRKYQQKKVEHLRGEYMKKKEVEEKKKKAKESEEAVKRWMARAKQRPQRLSYACRGGSKVCYYDATHPPSPTFINPLPWQD</sequence>
<dbReference type="EMBL" id="KZ309072">
    <property type="protein sequence ID" value="KAG8236755.1"/>
    <property type="molecule type" value="Genomic_DNA"/>
</dbReference>
<evidence type="ECO:0000313" key="5">
    <source>
        <dbReference type="Proteomes" id="UP000792457"/>
    </source>
</evidence>
<feature type="compositionally biased region" description="Polar residues" evidence="2">
    <location>
        <begin position="1"/>
        <end position="29"/>
    </location>
</feature>
<keyword evidence="5" id="KW-1185">Reference proteome</keyword>
<feature type="region of interest" description="Disordered" evidence="2">
    <location>
        <begin position="1"/>
        <end position="32"/>
    </location>
</feature>
<organism evidence="4 5">
    <name type="scientific">Ladona fulva</name>
    <name type="common">Scarce chaser dragonfly</name>
    <name type="synonym">Libellula fulva</name>
    <dbReference type="NCBI Taxonomy" id="123851"/>
    <lineage>
        <taxon>Eukaryota</taxon>
        <taxon>Metazoa</taxon>
        <taxon>Ecdysozoa</taxon>
        <taxon>Arthropoda</taxon>
        <taxon>Hexapoda</taxon>
        <taxon>Insecta</taxon>
        <taxon>Pterygota</taxon>
        <taxon>Palaeoptera</taxon>
        <taxon>Odonata</taxon>
        <taxon>Epiprocta</taxon>
        <taxon>Anisoptera</taxon>
        <taxon>Libelluloidea</taxon>
        <taxon>Libellulidae</taxon>
        <taxon>Ladona</taxon>
    </lineage>
</organism>
<reference evidence="4" key="1">
    <citation type="submission" date="2013-04" db="EMBL/GenBank/DDBJ databases">
        <authorList>
            <person name="Qu J."/>
            <person name="Murali S.C."/>
            <person name="Bandaranaike D."/>
            <person name="Bellair M."/>
            <person name="Blankenburg K."/>
            <person name="Chao H."/>
            <person name="Dinh H."/>
            <person name="Doddapaneni H."/>
            <person name="Downs B."/>
            <person name="Dugan-Rocha S."/>
            <person name="Elkadiri S."/>
            <person name="Gnanaolivu R.D."/>
            <person name="Hernandez B."/>
            <person name="Javaid M."/>
            <person name="Jayaseelan J.C."/>
            <person name="Lee S."/>
            <person name="Li M."/>
            <person name="Ming W."/>
            <person name="Munidasa M."/>
            <person name="Muniz J."/>
            <person name="Nguyen L."/>
            <person name="Ongeri F."/>
            <person name="Osuji N."/>
            <person name="Pu L.-L."/>
            <person name="Puazo M."/>
            <person name="Qu C."/>
            <person name="Quiroz J."/>
            <person name="Raj R."/>
            <person name="Weissenberger G."/>
            <person name="Xin Y."/>
            <person name="Zou X."/>
            <person name="Han Y."/>
            <person name="Richards S."/>
            <person name="Worley K."/>
            <person name="Muzny D."/>
            <person name="Gibbs R."/>
        </authorList>
    </citation>
    <scope>NUCLEOTIDE SEQUENCE</scope>
    <source>
        <strain evidence="4">Sampled in the wild</strain>
    </source>
</reference>
<keyword evidence="1" id="KW-0175">Coiled coil</keyword>